<organism evidence="5 6">
    <name type="scientific">Bacteroides ovatus</name>
    <dbReference type="NCBI Taxonomy" id="28116"/>
    <lineage>
        <taxon>Bacteria</taxon>
        <taxon>Pseudomonadati</taxon>
        <taxon>Bacteroidota</taxon>
        <taxon>Bacteroidia</taxon>
        <taxon>Bacteroidales</taxon>
        <taxon>Bacteroidaceae</taxon>
        <taxon>Bacteroides</taxon>
    </lineage>
</organism>
<dbReference type="InterPro" id="IPR007525">
    <property type="entry name" value="FrhB_FdhB_C"/>
</dbReference>
<dbReference type="Pfam" id="PF04432">
    <property type="entry name" value="FrhB_FdhB_C"/>
    <property type="match status" value="1"/>
</dbReference>
<protein>
    <submittedName>
        <fullName evidence="5">Coenzyme F420 hydrogenase/dehydrogenase, beta subunit C-terminal domain</fullName>
    </submittedName>
</protein>
<dbReference type="InterPro" id="IPR052977">
    <property type="entry name" value="Polyferredoxin-like_ET"/>
</dbReference>
<keyword evidence="3" id="KW-0411">Iron-sulfur</keyword>
<reference evidence="5" key="1">
    <citation type="submission" date="2022-10" db="EMBL/GenBank/DDBJ databases">
        <title>Human gut microbiome strain richness.</title>
        <authorList>
            <person name="Chen-Liaw A."/>
        </authorList>
    </citation>
    <scope>NUCLEOTIDE SEQUENCE</scope>
    <source>
        <strain evidence="5">F7_m1001271B151109d0_201107</strain>
    </source>
</reference>
<dbReference type="PROSITE" id="PS51379">
    <property type="entry name" value="4FE4S_FER_2"/>
    <property type="match status" value="2"/>
</dbReference>
<dbReference type="Pfam" id="PF12838">
    <property type="entry name" value="Fer4_7"/>
    <property type="match status" value="1"/>
</dbReference>
<evidence type="ECO:0000259" key="4">
    <source>
        <dbReference type="PROSITE" id="PS51379"/>
    </source>
</evidence>
<dbReference type="Proteomes" id="UP001214017">
    <property type="component" value="Unassembled WGS sequence"/>
</dbReference>
<name>A0AAP3STQ6_BACOV</name>
<dbReference type="InterPro" id="IPR017900">
    <property type="entry name" value="4Fe4S_Fe_S_CS"/>
</dbReference>
<evidence type="ECO:0000256" key="3">
    <source>
        <dbReference type="ARBA" id="ARBA00023014"/>
    </source>
</evidence>
<evidence type="ECO:0000256" key="2">
    <source>
        <dbReference type="ARBA" id="ARBA00023004"/>
    </source>
</evidence>
<feature type="domain" description="4Fe-4S ferredoxin-type" evidence="4">
    <location>
        <begin position="1"/>
        <end position="30"/>
    </location>
</feature>
<dbReference type="AlphaFoldDB" id="A0AAP3STQ6"/>
<dbReference type="PANTHER" id="PTHR43193">
    <property type="match status" value="1"/>
</dbReference>
<dbReference type="Gene3D" id="3.30.70.20">
    <property type="match status" value="1"/>
</dbReference>
<evidence type="ECO:0000313" key="5">
    <source>
        <dbReference type="EMBL" id="MDC2410630.1"/>
    </source>
</evidence>
<evidence type="ECO:0000313" key="6">
    <source>
        <dbReference type="Proteomes" id="UP001214017"/>
    </source>
</evidence>
<keyword evidence="1" id="KW-0479">Metal-binding</keyword>
<dbReference type="InterPro" id="IPR017896">
    <property type="entry name" value="4Fe4S_Fe-S-bd"/>
</dbReference>
<gene>
    <name evidence="5" type="ORF">PO240_22385</name>
</gene>
<dbReference type="EMBL" id="JAQNWR010000020">
    <property type="protein sequence ID" value="MDC2410630.1"/>
    <property type="molecule type" value="Genomic_DNA"/>
</dbReference>
<accession>A0AAP3STQ6</accession>
<dbReference type="PANTHER" id="PTHR43193:SF2">
    <property type="entry name" value="POLYFERREDOXIN PROTEIN FWDF"/>
    <property type="match status" value="1"/>
</dbReference>
<evidence type="ECO:0000256" key="1">
    <source>
        <dbReference type="ARBA" id="ARBA00022723"/>
    </source>
</evidence>
<dbReference type="GO" id="GO:0051536">
    <property type="term" value="F:iron-sulfur cluster binding"/>
    <property type="evidence" value="ECO:0007669"/>
    <property type="project" value="UniProtKB-KW"/>
</dbReference>
<dbReference type="PROSITE" id="PS00198">
    <property type="entry name" value="4FE4S_FER_1"/>
    <property type="match status" value="1"/>
</dbReference>
<comment type="caution">
    <text evidence="5">The sequence shown here is derived from an EMBL/GenBank/DDBJ whole genome shotgun (WGS) entry which is preliminary data.</text>
</comment>
<keyword evidence="2" id="KW-0408">Iron</keyword>
<dbReference type="SUPFAM" id="SSF54862">
    <property type="entry name" value="4Fe-4S ferredoxins"/>
    <property type="match status" value="1"/>
</dbReference>
<dbReference type="RefSeq" id="WP_004319218.1">
    <property type="nucleotide sequence ID" value="NZ_BAABYJ010000001.1"/>
</dbReference>
<feature type="domain" description="4Fe-4S ferredoxin-type" evidence="4">
    <location>
        <begin position="34"/>
        <end position="64"/>
    </location>
</feature>
<sequence>MPKLASDKHCTGCMACYDACKYKAIGVIEKNCQPYVEVDKNACVNCGLCTLACPVVTSIQKNSVKNMKVYGGWAIDEEARINAASGGGFIGLAQSFFHLHQKEKVVVIGATLENNRVKHIIVEREEDLPLITNSKYIQSDTAGIYRKVSEKLKEGYWVMFSGCPCQVAGVYGYLRKKRDHERLVTVEVVCHGIASHEALDLHLRYYQSSKIYRFRDKRLGEQDWKCSQTTIIDLQGKEVKLHRKDDVFYAIFAGWLLDRKSCSNCKFSKIDRVADITLGDFWGLSVPKYYKQGVSLIIANNDKAHVLVQSADSIYIFEDSLKVAIGSNPNLFNGYKFIQYHPLVMWPNFFRKVLPTNLRFKVVTNRMPYKLFWAVYKVATIYLIKYRRKQLIQCFTKESSLKHLLTKNSIDVEWPFPVQKKTN</sequence>
<proteinExistence type="predicted"/>
<dbReference type="GO" id="GO:0046872">
    <property type="term" value="F:metal ion binding"/>
    <property type="evidence" value="ECO:0007669"/>
    <property type="project" value="UniProtKB-KW"/>
</dbReference>